<dbReference type="Proteomes" id="UP000834106">
    <property type="component" value="Chromosome 21"/>
</dbReference>
<name>A0AAD2ABY6_9LAMI</name>
<gene>
    <name evidence="1" type="ORF">FPE_LOCUS32413</name>
</gene>
<evidence type="ECO:0000313" key="2">
    <source>
        <dbReference type="Proteomes" id="UP000834106"/>
    </source>
</evidence>
<protein>
    <submittedName>
        <fullName evidence="1">Uncharacterized protein</fullName>
    </submittedName>
</protein>
<reference evidence="1" key="1">
    <citation type="submission" date="2023-05" db="EMBL/GenBank/DDBJ databases">
        <authorList>
            <person name="Huff M."/>
        </authorList>
    </citation>
    <scope>NUCLEOTIDE SEQUENCE</scope>
</reference>
<organism evidence="1 2">
    <name type="scientific">Fraxinus pennsylvanica</name>
    <dbReference type="NCBI Taxonomy" id="56036"/>
    <lineage>
        <taxon>Eukaryota</taxon>
        <taxon>Viridiplantae</taxon>
        <taxon>Streptophyta</taxon>
        <taxon>Embryophyta</taxon>
        <taxon>Tracheophyta</taxon>
        <taxon>Spermatophyta</taxon>
        <taxon>Magnoliopsida</taxon>
        <taxon>eudicotyledons</taxon>
        <taxon>Gunneridae</taxon>
        <taxon>Pentapetalae</taxon>
        <taxon>asterids</taxon>
        <taxon>lamiids</taxon>
        <taxon>Lamiales</taxon>
        <taxon>Oleaceae</taxon>
        <taxon>Oleeae</taxon>
        <taxon>Fraxinus</taxon>
    </lineage>
</organism>
<dbReference type="EMBL" id="OU503056">
    <property type="protein sequence ID" value="CAI9784983.1"/>
    <property type="molecule type" value="Genomic_DNA"/>
</dbReference>
<dbReference type="AlphaFoldDB" id="A0AAD2ABY6"/>
<sequence>MGIAQQKRWEELDRIPAEGLLERYANGPQALYELLRCTGIQYGLSKEGRIGVPSWRLDLKIKRQTREVLESLDNLATASSKFASIIWSTSKGGMTLHECIKDLLLIELVASCDELHLFTFAVLPGQ</sequence>
<proteinExistence type="predicted"/>
<accession>A0AAD2ABY6</accession>
<keyword evidence="2" id="KW-1185">Reference proteome</keyword>
<evidence type="ECO:0000313" key="1">
    <source>
        <dbReference type="EMBL" id="CAI9784983.1"/>
    </source>
</evidence>